<name>A0ABN1J814_9CLOT</name>
<accession>A0ABN1J814</accession>
<gene>
    <name evidence="1" type="ORF">GCM10008906_00360</name>
</gene>
<evidence type="ECO:0000313" key="2">
    <source>
        <dbReference type="Proteomes" id="UP001501510"/>
    </source>
</evidence>
<protein>
    <submittedName>
        <fullName evidence="1">Uncharacterized protein</fullName>
    </submittedName>
</protein>
<dbReference type="EMBL" id="BAAACG010000001">
    <property type="protein sequence ID" value="GAA0731648.1"/>
    <property type="molecule type" value="Genomic_DNA"/>
</dbReference>
<dbReference type="Proteomes" id="UP001501510">
    <property type="component" value="Unassembled WGS sequence"/>
</dbReference>
<sequence length="116" mass="13527">MKMKLPMKFRILQLICEKSIEFKIINTSDIINLIKSEYGNEKQCSNKNITKHILALKSVGLIKETNIYKVNDLLISEYRSTREGLNRMKLIPNSAESYKEWAPFKRKAFAMINRAS</sequence>
<comment type="caution">
    <text evidence="1">The sequence shown here is derived from an EMBL/GenBank/DDBJ whole genome shotgun (WGS) entry which is preliminary data.</text>
</comment>
<organism evidence="1 2">
    <name type="scientific">Clostridium oceanicum</name>
    <dbReference type="NCBI Taxonomy" id="1543"/>
    <lineage>
        <taxon>Bacteria</taxon>
        <taxon>Bacillati</taxon>
        <taxon>Bacillota</taxon>
        <taxon>Clostridia</taxon>
        <taxon>Eubacteriales</taxon>
        <taxon>Clostridiaceae</taxon>
        <taxon>Clostridium</taxon>
    </lineage>
</organism>
<keyword evidence="2" id="KW-1185">Reference proteome</keyword>
<proteinExistence type="predicted"/>
<dbReference type="RefSeq" id="WP_343757617.1">
    <property type="nucleotide sequence ID" value="NZ_BAAACG010000001.1"/>
</dbReference>
<evidence type="ECO:0000313" key="1">
    <source>
        <dbReference type="EMBL" id="GAA0731648.1"/>
    </source>
</evidence>
<reference evidence="1 2" key="1">
    <citation type="journal article" date="2019" name="Int. J. Syst. Evol. Microbiol.">
        <title>The Global Catalogue of Microorganisms (GCM) 10K type strain sequencing project: providing services to taxonomists for standard genome sequencing and annotation.</title>
        <authorList>
            <consortium name="The Broad Institute Genomics Platform"/>
            <consortium name="The Broad Institute Genome Sequencing Center for Infectious Disease"/>
            <person name="Wu L."/>
            <person name="Ma J."/>
        </authorList>
    </citation>
    <scope>NUCLEOTIDE SEQUENCE [LARGE SCALE GENOMIC DNA]</scope>
    <source>
        <strain evidence="1 2">JCM 1407</strain>
    </source>
</reference>